<dbReference type="InterPro" id="IPR020241">
    <property type="entry name" value="RNase_P/MRP_Pop7_fungi"/>
</dbReference>
<keyword evidence="3" id="KW-0539">Nucleus</keyword>
<feature type="compositionally biased region" description="Basic residues" evidence="4">
    <location>
        <begin position="16"/>
        <end position="26"/>
    </location>
</feature>
<dbReference type="PANTHER" id="PTHR28256:SF1">
    <property type="entry name" value="RIBONUCLEASES P_MRP PROTEIN SUBUNIT POP7"/>
    <property type="match status" value="1"/>
</dbReference>
<dbReference type="OrthoDB" id="5416589at2759"/>
<dbReference type="Gene3D" id="3.30.110.20">
    <property type="entry name" value="Alba-like domain"/>
    <property type="match status" value="1"/>
</dbReference>
<dbReference type="Proteomes" id="UP000095009">
    <property type="component" value="Unassembled WGS sequence"/>
</dbReference>
<protein>
    <submittedName>
        <fullName evidence="5">Uncharacterized protein</fullName>
    </submittedName>
</protein>
<dbReference type="PANTHER" id="PTHR28256">
    <property type="entry name" value="RIBONUCLEASES P/MRP PROTEIN SUBUNIT POP7"/>
    <property type="match status" value="1"/>
</dbReference>
<dbReference type="InterPro" id="IPR036882">
    <property type="entry name" value="Alba-like_dom_sf"/>
</dbReference>
<dbReference type="InterPro" id="IPR014612">
    <property type="entry name" value="Pop7/Rpp20"/>
</dbReference>
<dbReference type="GO" id="GO:0004526">
    <property type="term" value="F:ribonuclease P activity"/>
    <property type="evidence" value="ECO:0007669"/>
    <property type="project" value="TreeGrafter"/>
</dbReference>
<dbReference type="GO" id="GO:0006364">
    <property type="term" value="P:rRNA processing"/>
    <property type="evidence" value="ECO:0007669"/>
    <property type="project" value="TreeGrafter"/>
</dbReference>
<evidence type="ECO:0000256" key="1">
    <source>
        <dbReference type="ARBA" id="ARBA00004123"/>
    </source>
</evidence>
<dbReference type="AlphaFoldDB" id="A0A1E3PJP5"/>
<accession>A0A1E3PJP5</accession>
<keyword evidence="2" id="KW-0819">tRNA processing</keyword>
<name>A0A1E3PJP5_9ASCO</name>
<gene>
    <name evidence="5" type="ORF">NADFUDRAFT_50852</name>
</gene>
<evidence type="ECO:0000256" key="2">
    <source>
        <dbReference type="ARBA" id="ARBA00022694"/>
    </source>
</evidence>
<proteinExistence type="predicted"/>
<evidence type="ECO:0000256" key="4">
    <source>
        <dbReference type="SAM" id="MobiDB-lite"/>
    </source>
</evidence>
<dbReference type="GO" id="GO:0000172">
    <property type="term" value="C:ribonuclease MRP complex"/>
    <property type="evidence" value="ECO:0007669"/>
    <property type="project" value="InterPro"/>
</dbReference>
<dbReference type="GO" id="GO:0000294">
    <property type="term" value="P:nuclear-transcribed mRNA catabolic process, RNase MRP-dependent"/>
    <property type="evidence" value="ECO:0007669"/>
    <property type="project" value="TreeGrafter"/>
</dbReference>
<evidence type="ECO:0000313" key="5">
    <source>
        <dbReference type="EMBL" id="ODQ65568.1"/>
    </source>
</evidence>
<dbReference type="EMBL" id="KV454409">
    <property type="protein sequence ID" value="ODQ65568.1"/>
    <property type="molecule type" value="Genomic_DNA"/>
</dbReference>
<dbReference type="GO" id="GO:0001682">
    <property type="term" value="P:tRNA 5'-leader removal"/>
    <property type="evidence" value="ECO:0007669"/>
    <property type="project" value="InterPro"/>
</dbReference>
<dbReference type="GO" id="GO:0000171">
    <property type="term" value="F:ribonuclease MRP activity"/>
    <property type="evidence" value="ECO:0007669"/>
    <property type="project" value="TreeGrafter"/>
</dbReference>
<evidence type="ECO:0000256" key="3">
    <source>
        <dbReference type="ARBA" id="ARBA00023242"/>
    </source>
</evidence>
<dbReference type="GO" id="GO:0034965">
    <property type="term" value="P:intronic box C/D snoRNA processing"/>
    <property type="evidence" value="ECO:0007669"/>
    <property type="project" value="TreeGrafter"/>
</dbReference>
<reference evidence="5 6" key="1">
    <citation type="journal article" date="2016" name="Proc. Natl. Acad. Sci. U.S.A.">
        <title>Comparative genomics of biotechnologically important yeasts.</title>
        <authorList>
            <person name="Riley R."/>
            <person name="Haridas S."/>
            <person name="Wolfe K.H."/>
            <person name="Lopes M.R."/>
            <person name="Hittinger C.T."/>
            <person name="Goeker M."/>
            <person name="Salamov A.A."/>
            <person name="Wisecaver J.H."/>
            <person name="Long T.M."/>
            <person name="Calvey C.H."/>
            <person name="Aerts A.L."/>
            <person name="Barry K.W."/>
            <person name="Choi C."/>
            <person name="Clum A."/>
            <person name="Coughlan A.Y."/>
            <person name="Deshpande S."/>
            <person name="Douglass A.P."/>
            <person name="Hanson S.J."/>
            <person name="Klenk H.-P."/>
            <person name="LaButti K.M."/>
            <person name="Lapidus A."/>
            <person name="Lindquist E.A."/>
            <person name="Lipzen A.M."/>
            <person name="Meier-Kolthoff J.P."/>
            <person name="Ohm R.A."/>
            <person name="Otillar R.P."/>
            <person name="Pangilinan J.L."/>
            <person name="Peng Y."/>
            <person name="Rokas A."/>
            <person name="Rosa C.A."/>
            <person name="Scheuner C."/>
            <person name="Sibirny A.A."/>
            <person name="Slot J.C."/>
            <person name="Stielow J.B."/>
            <person name="Sun H."/>
            <person name="Kurtzman C.P."/>
            <person name="Blackwell M."/>
            <person name="Grigoriev I.V."/>
            <person name="Jeffries T.W."/>
        </authorList>
    </citation>
    <scope>NUCLEOTIDE SEQUENCE [LARGE SCALE GENOMIC DNA]</scope>
    <source>
        <strain evidence="5 6">DSM 6958</strain>
    </source>
</reference>
<dbReference type="GO" id="GO:0005655">
    <property type="term" value="C:nucleolar ribonuclease P complex"/>
    <property type="evidence" value="ECO:0007669"/>
    <property type="project" value="InterPro"/>
</dbReference>
<organism evidence="5 6">
    <name type="scientific">Nadsonia fulvescens var. elongata DSM 6958</name>
    <dbReference type="NCBI Taxonomy" id="857566"/>
    <lineage>
        <taxon>Eukaryota</taxon>
        <taxon>Fungi</taxon>
        <taxon>Dikarya</taxon>
        <taxon>Ascomycota</taxon>
        <taxon>Saccharomycotina</taxon>
        <taxon>Dipodascomycetes</taxon>
        <taxon>Dipodascales</taxon>
        <taxon>Dipodascales incertae sedis</taxon>
        <taxon>Nadsonia</taxon>
    </lineage>
</organism>
<keyword evidence="6" id="KW-1185">Reference proteome</keyword>
<feature type="region of interest" description="Disordered" evidence="4">
    <location>
        <begin position="1"/>
        <end position="36"/>
    </location>
</feature>
<feature type="compositionally biased region" description="Polar residues" evidence="4">
    <location>
        <begin position="1"/>
        <end position="10"/>
    </location>
</feature>
<sequence>MPASNRQARPSTAPRARGRINGKLIKHPPPQLGQRPKDTIQIGSSTPFISGLKRVQKQLKVCTRPFLTVQGLGKSIEKVLALGVKLMELDHVVEVRTSTLRVVDEFTEIINDECRNDVDNDDTEIMRAREVSKVELRVYV</sequence>
<dbReference type="STRING" id="857566.A0A1E3PJP5"/>
<dbReference type="GO" id="GO:0003723">
    <property type="term" value="F:RNA binding"/>
    <property type="evidence" value="ECO:0007669"/>
    <property type="project" value="TreeGrafter"/>
</dbReference>
<evidence type="ECO:0000313" key="6">
    <source>
        <dbReference type="Proteomes" id="UP000095009"/>
    </source>
</evidence>
<dbReference type="Pfam" id="PF12328">
    <property type="entry name" value="Rpp20"/>
    <property type="match status" value="1"/>
</dbReference>
<comment type="subcellular location">
    <subcellularLocation>
        <location evidence="1">Nucleus</location>
    </subcellularLocation>
</comment>